<evidence type="ECO:0000259" key="1">
    <source>
        <dbReference type="PROSITE" id="PS50404"/>
    </source>
</evidence>
<evidence type="ECO:0000313" key="4">
    <source>
        <dbReference type="EMBL" id="VFJ50676.1"/>
    </source>
</evidence>
<dbReference type="Pfam" id="PF13417">
    <property type="entry name" value="GST_N_3"/>
    <property type="match status" value="1"/>
</dbReference>
<dbReference type="GO" id="GO:0005737">
    <property type="term" value="C:cytoplasm"/>
    <property type="evidence" value="ECO:0007669"/>
    <property type="project" value="TreeGrafter"/>
</dbReference>
<dbReference type="SUPFAM" id="SSF47616">
    <property type="entry name" value="GST C-terminal domain-like"/>
    <property type="match status" value="1"/>
</dbReference>
<dbReference type="SFLD" id="SFLDS00019">
    <property type="entry name" value="Glutathione_Transferase_(cytos"/>
    <property type="match status" value="1"/>
</dbReference>
<keyword evidence="4" id="KW-0808">Transferase</keyword>
<evidence type="ECO:0000313" key="3">
    <source>
        <dbReference type="EMBL" id="VFJ44865.1"/>
    </source>
</evidence>
<reference evidence="4" key="1">
    <citation type="submission" date="2019-02" db="EMBL/GenBank/DDBJ databases">
        <authorList>
            <person name="Gruber-Vodicka R. H."/>
            <person name="Seah K. B. B."/>
        </authorList>
    </citation>
    <scope>NUCLEOTIDE SEQUENCE</scope>
    <source>
        <strain evidence="4">BECK_BZ106</strain>
        <strain evidence="3">BECK_BZ15</strain>
    </source>
</reference>
<dbReference type="GO" id="GO:0016740">
    <property type="term" value="F:transferase activity"/>
    <property type="evidence" value="ECO:0007669"/>
    <property type="project" value="UniProtKB-KW"/>
</dbReference>
<dbReference type="Pfam" id="PF13410">
    <property type="entry name" value="GST_C_2"/>
    <property type="match status" value="1"/>
</dbReference>
<evidence type="ECO:0000259" key="2">
    <source>
        <dbReference type="PROSITE" id="PS50405"/>
    </source>
</evidence>
<dbReference type="InterPro" id="IPR036282">
    <property type="entry name" value="Glutathione-S-Trfase_C_sf"/>
</dbReference>
<dbReference type="Gene3D" id="1.20.1050.10">
    <property type="match status" value="1"/>
</dbReference>
<feature type="domain" description="GST C-terminal" evidence="2">
    <location>
        <begin position="84"/>
        <end position="204"/>
    </location>
</feature>
<name>A0A450SDU2_9GAMM</name>
<dbReference type="PROSITE" id="PS50404">
    <property type="entry name" value="GST_NTER"/>
    <property type="match status" value="1"/>
</dbReference>
<dbReference type="InterPro" id="IPR036249">
    <property type="entry name" value="Thioredoxin-like_sf"/>
</dbReference>
<dbReference type="CDD" id="cd00299">
    <property type="entry name" value="GST_C_family"/>
    <property type="match status" value="1"/>
</dbReference>
<dbReference type="PANTHER" id="PTHR43968:SF6">
    <property type="entry name" value="GLUTATHIONE S-TRANSFERASE OMEGA"/>
    <property type="match status" value="1"/>
</dbReference>
<proteinExistence type="predicted"/>
<dbReference type="Gene3D" id="3.40.30.10">
    <property type="entry name" value="Glutaredoxin"/>
    <property type="match status" value="1"/>
</dbReference>
<accession>A0A450SDU2</accession>
<dbReference type="InterPro" id="IPR010987">
    <property type="entry name" value="Glutathione-S-Trfase_C-like"/>
</dbReference>
<dbReference type="EMBL" id="CAADFD010000007">
    <property type="protein sequence ID" value="VFJ50676.1"/>
    <property type="molecule type" value="Genomic_DNA"/>
</dbReference>
<gene>
    <name evidence="3" type="ORF">BECKFW1821A_GA0114235_100846</name>
    <name evidence="4" type="ORF">BECKFW1821B_GA0114236_100740</name>
</gene>
<dbReference type="EMBL" id="CAADEW010000008">
    <property type="protein sequence ID" value="VFJ44865.1"/>
    <property type="molecule type" value="Genomic_DNA"/>
</dbReference>
<dbReference type="AlphaFoldDB" id="A0A450SDU2"/>
<feature type="domain" description="GST N-terminal" evidence="1">
    <location>
        <begin position="1"/>
        <end position="80"/>
    </location>
</feature>
<protein>
    <submittedName>
        <fullName evidence="4">Glutathione S-transferase</fullName>
    </submittedName>
</protein>
<dbReference type="InterPro" id="IPR004045">
    <property type="entry name" value="Glutathione_S-Trfase_N"/>
</dbReference>
<dbReference type="SFLD" id="SFLDG00358">
    <property type="entry name" value="Main_(cytGST)"/>
    <property type="match status" value="1"/>
</dbReference>
<dbReference type="PANTHER" id="PTHR43968">
    <property type="match status" value="1"/>
</dbReference>
<organism evidence="4">
    <name type="scientific">Candidatus Kentrum sp. FW</name>
    <dbReference type="NCBI Taxonomy" id="2126338"/>
    <lineage>
        <taxon>Bacteria</taxon>
        <taxon>Pseudomonadati</taxon>
        <taxon>Pseudomonadota</taxon>
        <taxon>Gammaproteobacteria</taxon>
        <taxon>Candidatus Kentrum</taxon>
    </lineage>
</organism>
<dbReference type="SUPFAM" id="SSF52833">
    <property type="entry name" value="Thioredoxin-like"/>
    <property type="match status" value="1"/>
</dbReference>
<sequence length="219" mass="24661">MELELISFKLCPFVQRSSITLLYKNIPYKTTHIDISDPPLWFLQVSPFGKVPVLKVAPDQYIFESAVICEYIDETTPGRLLPEDPLLRAQNRGWIEFGSACIMDSVRLLGAKTESLFRDCHDELLDKFERIEDTLGEGPFFNDAKFSLVDAAYAPLFMRLALLPNAADILAATTYPKVSAWSETLLALPAVRNSVVEEFPELYFTSIRGKQGYIASLLS</sequence>
<dbReference type="InterPro" id="IPR050983">
    <property type="entry name" value="GST_Omega/HSP26"/>
</dbReference>
<dbReference type="InterPro" id="IPR040079">
    <property type="entry name" value="Glutathione_S-Trfase"/>
</dbReference>
<dbReference type="PROSITE" id="PS50405">
    <property type="entry name" value="GST_CTER"/>
    <property type="match status" value="1"/>
</dbReference>